<dbReference type="AlphaFoldDB" id="A0A2K0UEK3"/>
<organism evidence="2 3">
    <name type="scientific">Trichoderma harzianum</name>
    <name type="common">Hypocrea lixii</name>
    <dbReference type="NCBI Taxonomy" id="5544"/>
    <lineage>
        <taxon>Eukaryota</taxon>
        <taxon>Fungi</taxon>
        <taxon>Dikarya</taxon>
        <taxon>Ascomycota</taxon>
        <taxon>Pezizomycotina</taxon>
        <taxon>Sordariomycetes</taxon>
        <taxon>Hypocreomycetidae</taxon>
        <taxon>Hypocreales</taxon>
        <taxon>Hypocreaceae</taxon>
        <taxon>Trichoderma</taxon>
    </lineage>
</organism>
<name>A0A2K0UEK3_TRIHA</name>
<evidence type="ECO:0000259" key="1">
    <source>
        <dbReference type="Pfam" id="PF01048"/>
    </source>
</evidence>
<dbReference type="InterPro" id="IPR053137">
    <property type="entry name" value="NLR-like"/>
</dbReference>
<feature type="domain" description="Nucleoside phosphorylase" evidence="1">
    <location>
        <begin position="15"/>
        <end position="156"/>
    </location>
</feature>
<comment type="caution">
    <text evidence="2">The sequence shown here is derived from an EMBL/GenBank/DDBJ whole genome shotgun (WGS) entry which is preliminary data.</text>
</comment>
<dbReference type="PANTHER" id="PTHR46082:SF6">
    <property type="entry name" value="AAA+ ATPASE DOMAIN-CONTAINING PROTEIN-RELATED"/>
    <property type="match status" value="1"/>
</dbReference>
<sequence>MSDDHIPPKNRHEFKIAILCALPLEASVLQGVFDAHWDAEKYGKEQVDTNAYSLGVLGSHNVVLVHMPNMGKVAAAVAAANLRASFRGIQLALVVGICGGAPFGPSGELFLGDVVISEGLVQFDLGRRLPNTFVRKDTPGENLPRPGPEVRATLAKLQTHQGRHQLRNKMLEHLRLLRQRSDLKIPYPGAMNDRLFRPKYLHRHRPPSECAICSNADGDDLCRSAMEANCEELGCGELDPRLRSRLLEASNELQPIVHFGLVATGDTVMRSGKDRDSIAARDKVIAFEMEGAGVWEMFPAVLVIKGVCDYADSHKNKTWQAYAAATAAAAAKAFLEHWNTSKCCSSN</sequence>
<reference evidence="2 3" key="1">
    <citation type="submission" date="2017-02" db="EMBL/GenBank/DDBJ databases">
        <title>Genomes of Trichoderma spp. with biocontrol activity.</title>
        <authorList>
            <person name="Gardiner D."/>
            <person name="Kazan K."/>
            <person name="Vos C."/>
            <person name="Harvey P."/>
        </authorList>
    </citation>
    <scope>NUCLEOTIDE SEQUENCE [LARGE SCALE GENOMIC DNA]</scope>
    <source>
        <strain evidence="2 3">Tr1</strain>
    </source>
</reference>
<dbReference type="EMBL" id="MTYI01000048">
    <property type="protein sequence ID" value="PNP56211.1"/>
    <property type="molecule type" value="Genomic_DNA"/>
</dbReference>
<dbReference type="OrthoDB" id="20872at2759"/>
<accession>A0A2K0UEK3</accession>
<dbReference type="Pfam" id="PF01048">
    <property type="entry name" value="PNP_UDP_1"/>
    <property type="match status" value="2"/>
</dbReference>
<dbReference type="InterPro" id="IPR000845">
    <property type="entry name" value="Nucleoside_phosphorylase_d"/>
</dbReference>
<protein>
    <recommendedName>
        <fullName evidence="1">Nucleoside phosphorylase domain-containing protein</fullName>
    </recommendedName>
</protein>
<evidence type="ECO:0000313" key="2">
    <source>
        <dbReference type="EMBL" id="PNP56211.1"/>
    </source>
</evidence>
<feature type="domain" description="Nucleoside phosphorylase" evidence="1">
    <location>
        <begin position="236"/>
        <end position="329"/>
    </location>
</feature>
<dbReference type="GO" id="GO:0009116">
    <property type="term" value="P:nucleoside metabolic process"/>
    <property type="evidence" value="ECO:0007669"/>
    <property type="project" value="InterPro"/>
</dbReference>
<dbReference type="Gene3D" id="3.40.50.1580">
    <property type="entry name" value="Nucleoside phosphorylase domain"/>
    <property type="match status" value="1"/>
</dbReference>
<gene>
    <name evidence="2" type="ORF">THARTR1_03736</name>
</gene>
<dbReference type="PANTHER" id="PTHR46082">
    <property type="entry name" value="ATP/GTP-BINDING PROTEIN-RELATED"/>
    <property type="match status" value="1"/>
</dbReference>
<dbReference type="SUPFAM" id="SSF53167">
    <property type="entry name" value="Purine and uridine phosphorylases"/>
    <property type="match status" value="1"/>
</dbReference>
<dbReference type="GO" id="GO:0003824">
    <property type="term" value="F:catalytic activity"/>
    <property type="evidence" value="ECO:0007669"/>
    <property type="project" value="InterPro"/>
</dbReference>
<dbReference type="Proteomes" id="UP000236290">
    <property type="component" value="Unassembled WGS sequence"/>
</dbReference>
<evidence type="ECO:0000313" key="3">
    <source>
        <dbReference type="Proteomes" id="UP000236290"/>
    </source>
</evidence>
<dbReference type="InterPro" id="IPR035994">
    <property type="entry name" value="Nucleoside_phosphorylase_sf"/>
</dbReference>
<proteinExistence type="predicted"/>